<proteinExistence type="predicted"/>
<reference evidence="1 2" key="1">
    <citation type="submission" date="2024-02" db="EMBL/GenBank/DDBJ databases">
        <authorList>
            <person name="Chen Y."/>
            <person name="Shah S."/>
            <person name="Dougan E. K."/>
            <person name="Thang M."/>
            <person name="Chan C."/>
        </authorList>
    </citation>
    <scope>NUCLEOTIDE SEQUENCE [LARGE SCALE GENOMIC DNA]</scope>
</reference>
<name>A0ABP0NSW2_9DINO</name>
<dbReference type="Proteomes" id="UP001642484">
    <property type="component" value="Unassembled WGS sequence"/>
</dbReference>
<feature type="non-terminal residue" evidence="1">
    <location>
        <position position="1"/>
    </location>
</feature>
<comment type="caution">
    <text evidence="1">The sequence shown here is derived from an EMBL/GenBank/DDBJ whole genome shotgun (WGS) entry which is preliminary data.</text>
</comment>
<organism evidence="1 2">
    <name type="scientific">Durusdinium trenchii</name>
    <dbReference type="NCBI Taxonomy" id="1381693"/>
    <lineage>
        <taxon>Eukaryota</taxon>
        <taxon>Sar</taxon>
        <taxon>Alveolata</taxon>
        <taxon>Dinophyceae</taxon>
        <taxon>Suessiales</taxon>
        <taxon>Symbiodiniaceae</taxon>
        <taxon>Durusdinium</taxon>
    </lineage>
</organism>
<feature type="non-terminal residue" evidence="1">
    <location>
        <position position="49"/>
    </location>
</feature>
<gene>
    <name evidence="1" type="ORF">CCMP2556_LOCUS32869</name>
</gene>
<evidence type="ECO:0000313" key="1">
    <source>
        <dbReference type="EMBL" id="CAK9066882.1"/>
    </source>
</evidence>
<evidence type="ECO:0000313" key="2">
    <source>
        <dbReference type="Proteomes" id="UP001642484"/>
    </source>
</evidence>
<keyword evidence="2" id="KW-1185">Reference proteome</keyword>
<dbReference type="EMBL" id="CAXAMN010022143">
    <property type="protein sequence ID" value="CAK9066882.1"/>
    <property type="molecule type" value="Genomic_DNA"/>
</dbReference>
<accession>A0ABP0NSW2</accession>
<protein>
    <submittedName>
        <fullName evidence="1">Uncharacterized protein</fullName>
    </submittedName>
</protein>
<sequence>DYANQHGRAFWPDTRDRGTRQRLGWLGSHGRRFRAPDCEQILTDYPAVR</sequence>